<dbReference type="OrthoDB" id="104697at2157"/>
<dbReference type="GO" id="GO:0005975">
    <property type="term" value="P:carbohydrate metabolic process"/>
    <property type="evidence" value="ECO:0007669"/>
    <property type="project" value="InterPro"/>
</dbReference>
<dbReference type="NCBIfam" id="NF011079">
    <property type="entry name" value="PRK14508.1-2"/>
    <property type="match status" value="1"/>
</dbReference>
<gene>
    <name evidence="9" type="primary">malQ</name>
    <name evidence="9" type="ORF">DSAG12_00495</name>
</gene>
<dbReference type="Pfam" id="PF02446">
    <property type="entry name" value="Glyco_hydro_77"/>
    <property type="match status" value="1"/>
</dbReference>
<dbReference type="GO" id="GO:0004134">
    <property type="term" value="F:4-alpha-glucanotransferase activity"/>
    <property type="evidence" value="ECO:0007669"/>
    <property type="project" value="UniProtKB-EC"/>
</dbReference>
<protein>
    <recommendedName>
        <fullName evidence="3">4-alpha-glucanotransferase</fullName>
        <ecNumber evidence="3">2.4.1.25</ecNumber>
    </recommendedName>
    <alternativeName>
        <fullName evidence="7">Amylomaltase</fullName>
    </alternativeName>
    <alternativeName>
        <fullName evidence="8">Disproportionating enzyme</fullName>
    </alternativeName>
</protein>
<dbReference type="RefSeq" id="WP_147661625.1">
    <property type="nucleotide sequence ID" value="NZ_CP042905.2"/>
</dbReference>
<evidence type="ECO:0000313" key="9">
    <source>
        <dbReference type="EMBL" id="QEE14682.1"/>
    </source>
</evidence>
<dbReference type="SUPFAM" id="SSF51445">
    <property type="entry name" value="(Trans)glycosidases"/>
    <property type="match status" value="1"/>
</dbReference>
<evidence type="ECO:0000256" key="2">
    <source>
        <dbReference type="ARBA" id="ARBA00005684"/>
    </source>
</evidence>
<reference evidence="9 10" key="2">
    <citation type="journal article" date="2024" name="Int. J. Syst. Evol. Microbiol.">
        <title>Promethearchaeum syntrophicum gen. nov., sp. nov., an anaerobic, obligately syntrophic archaeon, the first isolate of the lineage 'Asgard' archaea, and proposal of the new archaeal phylum Promethearchaeota phyl. nov. and kingdom Promethearchaeati regn. nov.</title>
        <authorList>
            <person name="Imachi H."/>
            <person name="Nobu M.K."/>
            <person name="Kato S."/>
            <person name="Takaki Y."/>
            <person name="Miyazaki M."/>
            <person name="Miyata M."/>
            <person name="Ogawara M."/>
            <person name="Saito Y."/>
            <person name="Sakai S."/>
            <person name="Tahara Y.O."/>
            <person name="Takano Y."/>
            <person name="Tasumi E."/>
            <person name="Uematsu K."/>
            <person name="Yoshimura T."/>
            <person name="Itoh T."/>
            <person name="Ohkuma M."/>
            <person name="Takai K."/>
        </authorList>
    </citation>
    <scope>NUCLEOTIDE SEQUENCE [LARGE SCALE GENOMIC DNA]</scope>
    <source>
        <strain evidence="9 10">MK-D1</strain>
    </source>
</reference>
<evidence type="ECO:0000256" key="5">
    <source>
        <dbReference type="ARBA" id="ARBA00022679"/>
    </source>
</evidence>
<dbReference type="Gene3D" id="3.20.20.80">
    <property type="entry name" value="Glycosidases"/>
    <property type="match status" value="1"/>
</dbReference>
<evidence type="ECO:0000313" key="10">
    <source>
        <dbReference type="Proteomes" id="UP000321408"/>
    </source>
</evidence>
<evidence type="ECO:0000256" key="4">
    <source>
        <dbReference type="ARBA" id="ARBA00022676"/>
    </source>
</evidence>
<dbReference type="Proteomes" id="UP000321408">
    <property type="component" value="Chromosome"/>
</dbReference>
<keyword evidence="6" id="KW-0119">Carbohydrate metabolism</keyword>
<organism evidence="9 10">
    <name type="scientific">Promethearchaeum syntrophicum</name>
    <dbReference type="NCBI Taxonomy" id="2594042"/>
    <lineage>
        <taxon>Archaea</taxon>
        <taxon>Promethearchaeati</taxon>
        <taxon>Promethearchaeota</taxon>
        <taxon>Promethearchaeia</taxon>
        <taxon>Promethearchaeales</taxon>
        <taxon>Promethearchaeaceae</taxon>
        <taxon>Promethearchaeum</taxon>
    </lineage>
</organism>
<dbReference type="EMBL" id="CP042905">
    <property type="protein sequence ID" value="QEE14682.1"/>
    <property type="molecule type" value="Genomic_DNA"/>
</dbReference>
<name>A0A5B9D6L6_9ARCH</name>
<dbReference type="InterPro" id="IPR017853">
    <property type="entry name" value="GH"/>
</dbReference>
<dbReference type="InterPro" id="IPR003385">
    <property type="entry name" value="Glyco_hydro_77"/>
</dbReference>
<sequence length="513" mass="59535">MELPRSAGILLHPTSVYTRYGIGDLGPDTFQFIEFLKASSQHFMQVLPIGPTGYADSPYQTISAFAGNPLLISPDGLIQMELITLEEVDQCLKEIKIHDEPSKNLKVNYQNVIDLKEKILKIAFKTFLQKQFQQNSKLNDSFVKFCEEQAYWLDDFVLFYSLKVANNLQSWITWPKNFALRHKNALKVWIAGHSRELKLYKFIQWIFSIQWTNLRDFAHKNNVEIIGDMPIFVAHDSVDVWANSDLFTLNPDGTLEYQAGVPPDYFSKTGQLWGNPLYKWEILQERNFKWFIQRFKRQIELFDWIRVDHFRGFQAFWRISGTAKDAIDGKWIKAPGEDLFIEVQKQLGILPIIAEDLGVITSEVEALRDKFNFPGMKILQFAFGSDEENPYLPHNFVHNCISYTGTHDNNTTLGWWQNDATKTEKKNLREYLNTKSENKSVVDDLIRILYRSIAKVAIIPIQDLLGQGEEARMNTPSVEGGNWQYQVKIDNDVKNRAKFLKKITKLYGRKVII</sequence>
<evidence type="ECO:0000256" key="3">
    <source>
        <dbReference type="ARBA" id="ARBA00012560"/>
    </source>
</evidence>
<evidence type="ECO:0000256" key="8">
    <source>
        <dbReference type="ARBA" id="ARBA00031501"/>
    </source>
</evidence>
<dbReference type="NCBIfam" id="TIGR00217">
    <property type="entry name" value="malQ"/>
    <property type="match status" value="1"/>
</dbReference>
<evidence type="ECO:0000256" key="1">
    <source>
        <dbReference type="ARBA" id="ARBA00000439"/>
    </source>
</evidence>
<keyword evidence="5 9" id="KW-0808">Transferase</keyword>
<accession>A0A5B9D6L6</accession>
<comment type="similarity">
    <text evidence="2">Belongs to the disproportionating enzyme family.</text>
</comment>
<comment type="catalytic activity">
    <reaction evidence="1">
        <text>Transfers a segment of a (1-&gt;4)-alpha-D-glucan to a new position in an acceptor, which may be glucose or a (1-&gt;4)-alpha-D-glucan.</text>
        <dbReference type="EC" id="2.4.1.25"/>
    </reaction>
</comment>
<dbReference type="EC" id="2.4.1.25" evidence="3"/>
<dbReference type="GeneID" id="41328496"/>
<dbReference type="NCBIfam" id="NF011080">
    <property type="entry name" value="PRK14508.1-3"/>
    <property type="match status" value="1"/>
</dbReference>
<dbReference type="KEGG" id="psyt:DSAG12_00495"/>
<dbReference type="AlphaFoldDB" id="A0A5B9D6L6"/>
<dbReference type="PANTHER" id="PTHR32438:SF5">
    <property type="entry name" value="4-ALPHA-GLUCANOTRANSFERASE DPE1, CHLOROPLASTIC_AMYLOPLASTIC"/>
    <property type="match status" value="1"/>
</dbReference>
<dbReference type="PANTHER" id="PTHR32438">
    <property type="entry name" value="4-ALPHA-GLUCANOTRANSFERASE DPE1, CHLOROPLASTIC/AMYLOPLASTIC"/>
    <property type="match status" value="1"/>
</dbReference>
<keyword evidence="10" id="KW-1185">Reference proteome</keyword>
<proteinExistence type="inferred from homology"/>
<reference evidence="9 10" key="1">
    <citation type="journal article" date="2020" name="Nature">
        <title>Isolation of an archaeon at the prokaryote-eukaryote interface.</title>
        <authorList>
            <person name="Imachi H."/>
            <person name="Nobu M.K."/>
            <person name="Nakahara N."/>
            <person name="Morono Y."/>
            <person name="Ogawara M."/>
            <person name="Takaki Y."/>
            <person name="Takano Y."/>
            <person name="Uematsu K."/>
            <person name="Ikuta T."/>
            <person name="Ito M."/>
            <person name="Matsui Y."/>
            <person name="Miyazaki M."/>
            <person name="Murata K."/>
            <person name="Saito Y."/>
            <person name="Sakai S."/>
            <person name="Song C."/>
            <person name="Tasumi E."/>
            <person name="Yamanaka Y."/>
            <person name="Yamaguchi T."/>
            <person name="Kamagata Y."/>
            <person name="Tamaki H."/>
            <person name="Takai K."/>
        </authorList>
    </citation>
    <scope>NUCLEOTIDE SEQUENCE [LARGE SCALE GENOMIC DNA]</scope>
    <source>
        <strain evidence="9 10">MK-D1</strain>
    </source>
</reference>
<evidence type="ECO:0000256" key="6">
    <source>
        <dbReference type="ARBA" id="ARBA00023277"/>
    </source>
</evidence>
<evidence type="ECO:0000256" key="7">
    <source>
        <dbReference type="ARBA" id="ARBA00031423"/>
    </source>
</evidence>
<keyword evidence="4 9" id="KW-0328">Glycosyltransferase</keyword>